<dbReference type="InterPro" id="IPR026635">
    <property type="entry name" value="Efm4/METTL10"/>
</dbReference>
<protein>
    <recommendedName>
        <fullName evidence="5">Methyltransferase domain-containing protein</fullName>
    </recommendedName>
</protein>
<name>A0A7R8WN05_9CRUS</name>
<dbReference type="Gene3D" id="3.40.50.150">
    <property type="entry name" value="Vaccinia Virus protein VP39"/>
    <property type="match status" value="2"/>
</dbReference>
<reference evidence="6" key="1">
    <citation type="submission" date="2020-11" db="EMBL/GenBank/DDBJ databases">
        <authorList>
            <person name="Tran Van P."/>
        </authorList>
    </citation>
    <scope>NUCLEOTIDE SEQUENCE</scope>
</reference>
<keyword evidence="2" id="KW-0489">Methyltransferase</keyword>
<dbReference type="HAMAP" id="MF_03188">
    <property type="entry name" value="Methyltr_EFM4"/>
    <property type="match status" value="2"/>
</dbReference>
<gene>
    <name evidence="6" type="ORF">CTOB1V02_LOCUS11389</name>
</gene>
<dbReference type="GO" id="GO:0032259">
    <property type="term" value="P:methylation"/>
    <property type="evidence" value="ECO:0007669"/>
    <property type="project" value="UniProtKB-KW"/>
</dbReference>
<evidence type="ECO:0000256" key="3">
    <source>
        <dbReference type="ARBA" id="ARBA00022679"/>
    </source>
</evidence>
<feature type="non-terminal residue" evidence="6">
    <location>
        <position position="1"/>
    </location>
</feature>
<evidence type="ECO:0000256" key="4">
    <source>
        <dbReference type="ARBA" id="ARBA00022691"/>
    </source>
</evidence>
<evidence type="ECO:0000259" key="5">
    <source>
        <dbReference type="Pfam" id="PF13847"/>
    </source>
</evidence>
<dbReference type="PANTHER" id="PTHR12843:SF5">
    <property type="entry name" value="EEF1A LYSINE METHYLTRANSFERASE 2"/>
    <property type="match status" value="1"/>
</dbReference>
<dbReference type="Pfam" id="PF13847">
    <property type="entry name" value="Methyltransf_31"/>
    <property type="match status" value="2"/>
</dbReference>
<evidence type="ECO:0000256" key="1">
    <source>
        <dbReference type="ARBA" id="ARBA00022490"/>
    </source>
</evidence>
<evidence type="ECO:0000313" key="6">
    <source>
        <dbReference type="EMBL" id="CAD7233568.1"/>
    </source>
</evidence>
<dbReference type="PANTHER" id="PTHR12843">
    <property type="entry name" value="PROTEIN-LYSINE N-METHYLTRANSFERASE METTL10"/>
    <property type="match status" value="1"/>
</dbReference>
<keyword evidence="1" id="KW-0963">Cytoplasm</keyword>
<dbReference type="EMBL" id="OB666533">
    <property type="protein sequence ID" value="CAD7233568.1"/>
    <property type="molecule type" value="Genomic_DNA"/>
</dbReference>
<dbReference type="InterPro" id="IPR025714">
    <property type="entry name" value="Methyltranfer_dom"/>
</dbReference>
<dbReference type="GO" id="GO:0005737">
    <property type="term" value="C:cytoplasm"/>
    <property type="evidence" value="ECO:0007669"/>
    <property type="project" value="TreeGrafter"/>
</dbReference>
<dbReference type="SUPFAM" id="SSF53335">
    <property type="entry name" value="S-adenosyl-L-methionine-dependent methyltransferases"/>
    <property type="match status" value="2"/>
</dbReference>
<dbReference type="GO" id="GO:0016279">
    <property type="term" value="F:protein-lysine N-methyltransferase activity"/>
    <property type="evidence" value="ECO:0007669"/>
    <property type="project" value="TreeGrafter"/>
</dbReference>
<dbReference type="InterPro" id="IPR029063">
    <property type="entry name" value="SAM-dependent_MTases_sf"/>
</dbReference>
<proteinExistence type="inferred from homology"/>
<feature type="domain" description="Methyltransferase" evidence="5">
    <location>
        <begin position="314"/>
        <end position="441"/>
    </location>
</feature>
<organism evidence="6">
    <name type="scientific">Cyprideis torosa</name>
    <dbReference type="NCBI Taxonomy" id="163714"/>
    <lineage>
        <taxon>Eukaryota</taxon>
        <taxon>Metazoa</taxon>
        <taxon>Ecdysozoa</taxon>
        <taxon>Arthropoda</taxon>
        <taxon>Crustacea</taxon>
        <taxon>Oligostraca</taxon>
        <taxon>Ostracoda</taxon>
        <taxon>Podocopa</taxon>
        <taxon>Podocopida</taxon>
        <taxon>Cytherocopina</taxon>
        <taxon>Cytheroidea</taxon>
        <taxon>Cytherideidae</taxon>
        <taxon>Cyprideis</taxon>
    </lineage>
</organism>
<evidence type="ECO:0000256" key="2">
    <source>
        <dbReference type="ARBA" id="ARBA00022603"/>
    </source>
</evidence>
<feature type="domain" description="Methyltransferase" evidence="5">
    <location>
        <begin position="112"/>
        <end position="244"/>
    </location>
</feature>
<dbReference type="CDD" id="cd02440">
    <property type="entry name" value="AdoMet_MTases"/>
    <property type="match status" value="2"/>
</dbReference>
<sequence>TDTVITKLLGGRSSQSVALTALAVITTTAPSGQSSAFISLEVMEQGDSSDRTEASDIGVDLFPSALGKKEYWDSHYVKELDNFTEFGDSGENWFGESCMKRILKYIFSLHLSKNTAVLDVGCGNGVMLTEGLYPEGFKNMVGWDYSTAAIDLAKRISSNAGATEILFEVRNILEVDLLPSFDLIHDKGTFDAISFDSSQRVTYAEKISSLLLPSGRLILTSCNWTEKELKHIFQDASVLLEDVGTVAHPSMQFGGQCGQTVSTVVFRKKKKEYWDSHYVKELDNFTEFGDSGENWFGESCMKRILKYIFSLQLSKNTAVLDVGCGNGVMLTEGLYPEGFKNLVGWDYSTAAIDLAKRISSNAGATEILFEVRNILEVDLLPSFDLIHDKGTFDAISFDSSQRVTYAEKISSLLLPSGRLILTSCNWTEEELKHIFQDARVLLEDVGTVAHPSMQFGGQCGQTVSTVVFLKKSC</sequence>
<dbReference type="AlphaFoldDB" id="A0A7R8WN05"/>
<keyword evidence="4" id="KW-0949">S-adenosyl-L-methionine</keyword>
<dbReference type="OrthoDB" id="540004at2759"/>
<keyword evidence="3" id="KW-0808">Transferase</keyword>
<accession>A0A7R8WN05</accession>